<accession>A0ABP6T509</accession>
<dbReference type="EMBL" id="BAAAYN010000043">
    <property type="protein sequence ID" value="GAA3393395.1"/>
    <property type="molecule type" value="Genomic_DNA"/>
</dbReference>
<dbReference type="Gene3D" id="3.40.50.12780">
    <property type="entry name" value="N-terminal domain of ligase-like"/>
    <property type="match status" value="1"/>
</dbReference>
<reference evidence="4" key="1">
    <citation type="journal article" date="2019" name="Int. J. Syst. Evol. Microbiol.">
        <title>The Global Catalogue of Microorganisms (GCM) 10K type strain sequencing project: providing services to taxonomists for standard genome sequencing and annotation.</title>
        <authorList>
            <consortium name="The Broad Institute Genomics Platform"/>
            <consortium name="The Broad Institute Genome Sequencing Center for Infectious Disease"/>
            <person name="Wu L."/>
            <person name="Ma J."/>
        </authorList>
    </citation>
    <scope>NUCLEOTIDE SEQUENCE [LARGE SCALE GENOMIC DNA]</scope>
    <source>
        <strain evidence="4">JCM 9458</strain>
    </source>
</reference>
<evidence type="ECO:0000313" key="3">
    <source>
        <dbReference type="EMBL" id="GAA3393395.1"/>
    </source>
</evidence>
<organism evidence="3 4">
    <name type="scientific">Cryptosporangium minutisporangium</name>
    <dbReference type="NCBI Taxonomy" id="113569"/>
    <lineage>
        <taxon>Bacteria</taxon>
        <taxon>Bacillati</taxon>
        <taxon>Actinomycetota</taxon>
        <taxon>Actinomycetes</taxon>
        <taxon>Cryptosporangiales</taxon>
        <taxon>Cryptosporangiaceae</taxon>
        <taxon>Cryptosporangium</taxon>
    </lineage>
</organism>
<dbReference type="RefSeq" id="WP_345731491.1">
    <property type="nucleotide sequence ID" value="NZ_BAAAYN010000043.1"/>
</dbReference>
<dbReference type="InterPro" id="IPR025110">
    <property type="entry name" value="AMP-bd_C"/>
</dbReference>
<dbReference type="Gene3D" id="3.30.300.30">
    <property type="match status" value="1"/>
</dbReference>
<dbReference type="PANTHER" id="PTHR43767:SF7">
    <property type="entry name" value="MEDIUM_LONG-CHAIN-FATTY-ACID--COA LIGASE FADD8"/>
    <property type="match status" value="1"/>
</dbReference>
<keyword evidence="3" id="KW-0436">Ligase</keyword>
<dbReference type="InterPro" id="IPR042099">
    <property type="entry name" value="ANL_N_sf"/>
</dbReference>
<feature type="domain" description="AMP-dependent synthetase/ligase" evidence="1">
    <location>
        <begin position="32"/>
        <end position="394"/>
    </location>
</feature>
<dbReference type="GO" id="GO:0016874">
    <property type="term" value="F:ligase activity"/>
    <property type="evidence" value="ECO:0007669"/>
    <property type="project" value="UniProtKB-KW"/>
</dbReference>
<evidence type="ECO:0000259" key="2">
    <source>
        <dbReference type="Pfam" id="PF13193"/>
    </source>
</evidence>
<dbReference type="PROSITE" id="PS00455">
    <property type="entry name" value="AMP_BINDING"/>
    <property type="match status" value="1"/>
</dbReference>
<dbReference type="InterPro" id="IPR000873">
    <property type="entry name" value="AMP-dep_synth/lig_dom"/>
</dbReference>
<dbReference type="InterPro" id="IPR020845">
    <property type="entry name" value="AMP-binding_CS"/>
</dbReference>
<proteinExistence type="predicted"/>
<dbReference type="Pfam" id="PF00501">
    <property type="entry name" value="AMP-binding"/>
    <property type="match status" value="1"/>
</dbReference>
<dbReference type="Pfam" id="PF13193">
    <property type="entry name" value="AMP-binding_C"/>
    <property type="match status" value="1"/>
</dbReference>
<keyword evidence="4" id="KW-1185">Reference proteome</keyword>
<sequence>MTDVHAAPVTAPTGSTLSQLAERSWERIGRESIQIFEDQRWTHAELGARSRRFATGLREAGLRPGDRVVLCMANCPEVGVAYHGIWWAGGATTPLLFLLSEAEIAHVLRDSEAAFVITTPEFLPKVQAAAHGIATLRGIIVAGAAPGSATTQAPEGAAPGLPAVLDFAQLESGPEAAQVPRRPDDLAGLLYTGGTTGRSKGVTLTHDAMSAAAWAMVHASEQDDELQVALLPLPLSHVYGLTVSVMAVHAATPRTAVLMRWFDPVGWLRLAEEHRAQVGAVVPSMLQLIMAQPVEDYDLSALRRIASGGAPLPAQVAADFKRRVPGVEVYEGYGCSELAGGISAAKPGVVRPGSVGVPMPNVEVRIERADGSLADPGEDGEICARGPMLMTGYWNSPEETAHAIRDGWFHTGDIGHQDADGHLYVVDRIKDLIIRDGFNVYPRDVEEAMLTHPDVALCAVVGRPDPRRGEEVVAFVQLRPGATVGAEDLIAYGRSRLAAVKYPRDVRIVDSIPLTSVGKLDRKALRHTV</sequence>
<feature type="domain" description="AMP-binding enzyme C-terminal" evidence="2">
    <location>
        <begin position="445"/>
        <end position="519"/>
    </location>
</feature>
<evidence type="ECO:0000259" key="1">
    <source>
        <dbReference type="Pfam" id="PF00501"/>
    </source>
</evidence>
<dbReference type="InterPro" id="IPR050237">
    <property type="entry name" value="ATP-dep_AMP-bd_enzyme"/>
</dbReference>
<evidence type="ECO:0000313" key="4">
    <source>
        <dbReference type="Proteomes" id="UP001501676"/>
    </source>
</evidence>
<name>A0ABP6T509_9ACTN</name>
<dbReference type="InterPro" id="IPR045851">
    <property type="entry name" value="AMP-bd_C_sf"/>
</dbReference>
<dbReference type="SUPFAM" id="SSF56801">
    <property type="entry name" value="Acetyl-CoA synthetase-like"/>
    <property type="match status" value="1"/>
</dbReference>
<dbReference type="PANTHER" id="PTHR43767">
    <property type="entry name" value="LONG-CHAIN-FATTY-ACID--COA LIGASE"/>
    <property type="match status" value="1"/>
</dbReference>
<dbReference type="Proteomes" id="UP001501676">
    <property type="component" value="Unassembled WGS sequence"/>
</dbReference>
<gene>
    <name evidence="3" type="ORF">GCM10020369_58750</name>
</gene>
<comment type="caution">
    <text evidence="3">The sequence shown here is derived from an EMBL/GenBank/DDBJ whole genome shotgun (WGS) entry which is preliminary data.</text>
</comment>
<protein>
    <submittedName>
        <fullName evidence="3">Long-chain fatty acid--CoA ligase</fullName>
    </submittedName>
</protein>